<proteinExistence type="predicted"/>
<evidence type="ECO:0000313" key="2">
    <source>
        <dbReference type="EMBL" id="KAK7473835.1"/>
    </source>
</evidence>
<protein>
    <submittedName>
        <fullName evidence="2">Uncharacterized protein</fullName>
    </submittedName>
</protein>
<feature type="region of interest" description="Disordered" evidence="1">
    <location>
        <begin position="1"/>
        <end position="23"/>
    </location>
</feature>
<sequence length="153" mass="17042">MGCFPAKISPGHENEKETQNHVKDKNILRGDVTQKYEARKLREIKLRQKQLRITTAAEERNSCDIDSLGMAFELSGRVMEERERLSISSKSRATSRNTSRTGSPSQQRRHVTFNTIAAVTPRSDMTQVTEVTDSSLDDAGHGKAVTNGSVHNS</sequence>
<evidence type="ECO:0000256" key="1">
    <source>
        <dbReference type="SAM" id="MobiDB-lite"/>
    </source>
</evidence>
<dbReference type="AlphaFoldDB" id="A0ABD0JGD5"/>
<feature type="compositionally biased region" description="Polar residues" evidence="1">
    <location>
        <begin position="86"/>
        <end position="134"/>
    </location>
</feature>
<feature type="region of interest" description="Disordered" evidence="1">
    <location>
        <begin position="80"/>
        <end position="153"/>
    </location>
</feature>
<accession>A0ABD0JGD5</accession>
<name>A0ABD0JGD5_9CAEN</name>
<feature type="compositionally biased region" description="Basic and acidic residues" evidence="1">
    <location>
        <begin position="10"/>
        <end position="23"/>
    </location>
</feature>
<dbReference type="Proteomes" id="UP001519460">
    <property type="component" value="Unassembled WGS sequence"/>
</dbReference>
<keyword evidence="3" id="KW-1185">Reference proteome</keyword>
<comment type="caution">
    <text evidence="2">The sequence shown here is derived from an EMBL/GenBank/DDBJ whole genome shotgun (WGS) entry which is preliminary data.</text>
</comment>
<reference evidence="2 3" key="1">
    <citation type="journal article" date="2023" name="Sci. Data">
        <title>Genome assembly of the Korean intertidal mud-creeper Batillaria attramentaria.</title>
        <authorList>
            <person name="Patra A.K."/>
            <person name="Ho P.T."/>
            <person name="Jun S."/>
            <person name="Lee S.J."/>
            <person name="Kim Y."/>
            <person name="Won Y.J."/>
        </authorList>
    </citation>
    <scope>NUCLEOTIDE SEQUENCE [LARGE SCALE GENOMIC DNA]</scope>
    <source>
        <strain evidence="2">Wonlab-2016</strain>
    </source>
</reference>
<dbReference type="EMBL" id="JACVVK020000456">
    <property type="protein sequence ID" value="KAK7473835.1"/>
    <property type="molecule type" value="Genomic_DNA"/>
</dbReference>
<evidence type="ECO:0000313" key="3">
    <source>
        <dbReference type="Proteomes" id="UP001519460"/>
    </source>
</evidence>
<organism evidence="2 3">
    <name type="scientific">Batillaria attramentaria</name>
    <dbReference type="NCBI Taxonomy" id="370345"/>
    <lineage>
        <taxon>Eukaryota</taxon>
        <taxon>Metazoa</taxon>
        <taxon>Spiralia</taxon>
        <taxon>Lophotrochozoa</taxon>
        <taxon>Mollusca</taxon>
        <taxon>Gastropoda</taxon>
        <taxon>Caenogastropoda</taxon>
        <taxon>Sorbeoconcha</taxon>
        <taxon>Cerithioidea</taxon>
        <taxon>Batillariidae</taxon>
        <taxon>Batillaria</taxon>
    </lineage>
</organism>
<gene>
    <name evidence="2" type="ORF">BaRGS_00034942</name>
</gene>